<gene>
    <name evidence="1" type="ORF">NZ47_10490</name>
</gene>
<dbReference type="STRING" id="82374.NZ47_10490"/>
<dbReference type="Proteomes" id="UP000030993">
    <property type="component" value="Unassembled WGS sequence"/>
</dbReference>
<name>A0A0B2JXL1_9FIRM</name>
<reference evidence="1 2" key="1">
    <citation type="journal article" date="2013" name="PLoS ONE">
        <title>Identification and characterization of three novel lipases belonging to families II and V from Anaerovibrio lipolyticus 5ST.</title>
        <authorList>
            <person name="Prive F."/>
            <person name="Kaderbhai N.N."/>
            <person name="Girdwood S."/>
            <person name="Worgan H.J."/>
            <person name="Pinloche E."/>
            <person name="Scollan N.D."/>
            <person name="Huws S.A."/>
            <person name="Newbold C.J."/>
        </authorList>
    </citation>
    <scope>NUCLEOTIDE SEQUENCE [LARGE SCALE GENOMIC DNA]</scope>
    <source>
        <strain evidence="1 2">5S</strain>
    </source>
</reference>
<sequence length="59" mass="6575">MSVAERNAVVVYQGQKVLVLQQLILHLLLANVRQAQMASINRAGKGLNKFFYMLGLCLT</sequence>
<keyword evidence="2" id="KW-1185">Reference proteome</keyword>
<dbReference type="AlphaFoldDB" id="A0A0B2JXL1"/>
<evidence type="ECO:0000313" key="1">
    <source>
        <dbReference type="EMBL" id="KHM51448.1"/>
    </source>
</evidence>
<protein>
    <submittedName>
        <fullName evidence="1">Uncharacterized protein</fullName>
    </submittedName>
</protein>
<accession>A0A0B2JXL1</accession>
<evidence type="ECO:0000313" key="2">
    <source>
        <dbReference type="Proteomes" id="UP000030993"/>
    </source>
</evidence>
<organism evidence="1 2">
    <name type="scientific">Anaerovibrio lipolyticus</name>
    <dbReference type="NCBI Taxonomy" id="82374"/>
    <lineage>
        <taxon>Bacteria</taxon>
        <taxon>Bacillati</taxon>
        <taxon>Bacillota</taxon>
        <taxon>Negativicutes</taxon>
        <taxon>Selenomonadales</taxon>
        <taxon>Selenomonadaceae</taxon>
        <taxon>Anaerovibrio</taxon>
    </lineage>
</organism>
<dbReference type="EMBL" id="JSCE01000197">
    <property type="protein sequence ID" value="KHM51448.1"/>
    <property type="molecule type" value="Genomic_DNA"/>
</dbReference>
<comment type="caution">
    <text evidence="1">The sequence shown here is derived from an EMBL/GenBank/DDBJ whole genome shotgun (WGS) entry which is preliminary data.</text>
</comment>
<proteinExistence type="predicted"/>